<comment type="subcellular location">
    <subcellularLocation>
        <location evidence="2">Cytoplasm</location>
    </subcellularLocation>
    <subcellularLocation>
        <location evidence="1">Nucleus</location>
    </subcellularLocation>
</comment>
<dbReference type="PANTHER" id="PTHR21399">
    <property type="entry name" value="CHLORIDE CONDUCTANCE REGULATORY PROTEIN ICLN"/>
    <property type="match status" value="1"/>
</dbReference>
<evidence type="ECO:0000256" key="2">
    <source>
        <dbReference type="ARBA" id="ARBA00004496"/>
    </source>
</evidence>
<keyword evidence="6" id="KW-0539">Nucleus</keyword>
<dbReference type="GO" id="GO:0006884">
    <property type="term" value="P:cell volume homeostasis"/>
    <property type="evidence" value="ECO:0007669"/>
    <property type="project" value="InterPro"/>
</dbReference>
<dbReference type="InterPro" id="IPR039924">
    <property type="entry name" value="ICln/Lot5/Saf5"/>
</dbReference>
<evidence type="ECO:0000256" key="5">
    <source>
        <dbReference type="ARBA" id="ARBA00022490"/>
    </source>
</evidence>
<dbReference type="InterPro" id="IPR003521">
    <property type="entry name" value="ICln"/>
</dbReference>
<evidence type="ECO:0000256" key="3">
    <source>
        <dbReference type="ARBA" id="ARBA00007054"/>
    </source>
</evidence>
<dbReference type="GO" id="GO:0000387">
    <property type="term" value="P:spliceosomal snRNP assembly"/>
    <property type="evidence" value="ECO:0007669"/>
    <property type="project" value="InterPro"/>
</dbReference>
<dbReference type="GO" id="GO:0005681">
    <property type="term" value="C:spliceosomal complex"/>
    <property type="evidence" value="ECO:0007669"/>
    <property type="project" value="TreeGrafter"/>
</dbReference>
<evidence type="ECO:0000313" key="9">
    <source>
        <dbReference type="EMBL" id="VDP14787.1"/>
    </source>
</evidence>
<evidence type="ECO:0000256" key="7">
    <source>
        <dbReference type="ARBA" id="ARBA00045890"/>
    </source>
</evidence>
<organism evidence="11">
    <name type="scientific">Soboliphyme baturini</name>
    <dbReference type="NCBI Taxonomy" id="241478"/>
    <lineage>
        <taxon>Eukaryota</taxon>
        <taxon>Metazoa</taxon>
        <taxon>Ecdysozoa</taxon>
        <taxon>Nematoda</taxon>
        <taxon>Enoplea</taxon>
        <taxon>Dorylaimia</taxon>
        <taxon>Dioctophymatida</taxon>
        <taxon>Dioctophymatoidea</taxon>
        <taxon>Soboliphymatidae</taxon>
        <taxon>Soboliphyme</taxon>
    </lineage>
</organism>
<dbReference type="InterPro" id="IPR011993">
    <property type="entry name" value="PH-like_dom_sf"/>
</dbReference>
<comment type="similarity">
    <text evidence="3">Belongs to the pICln (TC 1.A.47) family.</text>
</comment>
<keyword evidence="5" id="KW-0963">Cytoplasm</keyword>
<evidence type="ECO:0000256" key="6">
    <source>
        <dbReference type="ARBA" id="ARBA00023242"/>
    </source>
</evidence>
<evidence type="ECO:0000256" key="4">
    <source>
        <dbReference type="ARBA" id="ARBA00015653"/>
    </source>
</evidence>
<gene>
    <name evidence="9" type="ORF">SBAD_LOCUS7939</name>
</gene>
<dbReference type="PANTHER" id="PTHR21399:SF0">
    <property type="entry name" value="METHYLOSOME SUBUNIT PICLN"/>
    <property type="match status" value="1"/>
</dbReference>
<dbReference type="GO" id="GO:0034709">
    <property type="term" value="C:methylosome"/>
    <property type="evidence" value="ECO:0007669"/>
    <property type="project" value="InterPro"/>
</dbReference>
<dbReference type="GO" id="GO:0006821">
    <property type="term" value="P:chloride transport"/>
    <property type="evidence" value="ECO:0007669"/>
    <property type="project" value="InterPro"/>
</dbReference>
<name>A0A183IWE2_9BILA</name>
<dbReference type="Pfam" id="PF03517">
    <property type="entry name" value="Voldacs"/>
    <property type="match status" value="1"/>
</dbReference>
<sequence>MVLVTNLPPPTEGRCVKQTETRAVIGDRDLGPGCLYVSESRVVWIGDHGNGFSLEYQAIALHALSRDLSNFPEECLYLMIDVDIGGSKEIDFGLELSSRLSAACSLELNPTQGCSTLVTSRHLDNQTLETRALPSQNGTGDVQNLPVLPGPDIEADAVPEEEETTFTEIRFVPRDKNSLDSLFLTLSEFQALHPNDSDSFSDEDEEEEELVEDEFLSQSVDEVLFDEDGQVIVDRQMRGVGGAPAPQVDVPQNTLNGGEDSYAMETGQFDDPIENDNV</sequence>
<dbReference type="PRINTS" id="PR01348">
    <property type="entry name" value="ICLNCHANNEL"/>
</dbReference>
<dbReference type="Gene3D" id="2.30.29.30">
    <property type="entry name" value="Pleckstrin-homology domain (PH domain)/Phosphotyrosine-binding domain (PTB)"/>
    <property type="match status" value="1"/>
</dbReference>
<feature type="region of interest" description="Disordered" evidence="8">
    <location>
        <begin position="241"/>
        <end position="278"/>
    </location>
</feature>
<proteinExistence type="inferred from homology"/>
<evidence type="ECO:0000313" key="11">
    <source>
        <dbReference type="WBParaSite" id="SBAD_0000823401-mRNA-1"/>
    </source>
</evidence>
<dbReference type="OrthoDB" id="19714at2759"/>
<evidence type="ECO:0000256" key="1">
    <source>
        <dbReference type="ARBA" id="ARBA00004123"/>
    </source>
</evidence>
<protein>
    <recommendedName>
        <fullName evidence="4">Methylosome subunit pICln</fullName>
    </recommendedName>
</protein>
<dbReference type="AlphaFoldDB" id="A0A183IWE2"/>
<keyword evidence="10" id="KW-1185">Reference proteome</keyword>
<dbReference type="GO" id="GO:0005829">
    <property type="term" value="C:cytosol"/>
    <property type="evidence" value="ECO:0007669"/>
    <property type="project" value="InterPro"/>
</dbReference>
<accession>A0A183IWE2</accession>
<reference evidence="9 10" key="2">
    <citation type="submission" date="2018-11" db="EMBL/GenBank/DDBJ databases">
        <authorList>
            <consortium name="Pathogen Informatics"/>
        </authorList>
    </citation>
    <scope>NUCLEOTIDE SEQUENCE [LARGE SCALE GENOMIC DNA]</scope>
</reference>
<comment type="function">
    <text evidence="7">Involved in both the assembly of spliceosomal snRNPs and the methylation of Sm proteins. Chaperone that regulates the assembly of spliceosomal U1, U2, U4 and U5 small nuclear ribonucleoproteins (snRNPs), the building blocks of the spliceosome, and thereby plays an important role in the splicing of cellular pre-mRNAs. Most spliceosomal snRNPs contain a common set of Sm proteins SNRPB, SNRPD1, SNRPD2, SNRPD3, SNRPE, SNRPF and SNRPG that assemble in a heptameric protein ring on the Sm site of the small nuclear RNA to form the core snRNP (Sm core). In the cytosol, the Sm proteins SNRPD1, SNRPD2, SNRPE, SNRPF and SNRPG are trapped in an inactive 6S pICln-Sm complex by the chaperone CLNS1A that controls the assembly of the core snRNP. Dissociation by the SMN complex of CLNS1A from the trapped Sm proteins and their transfer to an SMN-Sm complex triggers the assembly of core snRNPs and their transport to the nucleus.</text>
</comment>
<dbReference type="EMBL" id="UZAM01011095">
    <property type="protein sequence ID" value="VDP14787.1"/>
    <property type="molecule type" value="Genomic_DNA"/>
</dbReference>
<evidence type="ECO:0000313" key="10">
    <source>
        <dbReference type="Proteomes" id="UP000270296"/>
    </source>
</evidence>
<dbReference type="GO" id="GO:0034715">
    <property type="term" value="C:pICln-Sm protein complex"/>
    <property type="evidence" value="ECO:0007669"/>
    <property type="project" value="InterPro"/>
</dbReference>
<dbReference type="WBParaSite" id="SBAD_0000823401-mRNA-1">
    <property type="protein sequence ID" value="SBAD_0000823401-mRNA-1"/>
    <property type="gene ID" value="SBAD_0000823401"/>
</dbReference>
<reference evidence="11" key="1">
    <citation type="submission" date="2016-06" db="UniProtKB">
        <authorList>
            <consortium name="WormBaseParasite"/>
        </authorList>
    </citation>
    <scope>IDENTIFICATION</scope>
</reference>
<evidence type="ECO:0000256" key="8">
    <source>
        <dbReference type="SAM" id="MobiDB-lite"/>
    </source>
</evidence>
<dbReference type="GO" id="GO:0005886">
    <property type="term" value="C:plasma membrane"/>
    <property type="evidence" value="ECO:0007669"/>
    <property type="project" value="InterPro"/>
</dbReference>
<dbReference type="Proteomes" id="UP000270296">
    <property type="component" value="Unassembled WGS sequence"/>
</dbReference>
<dbReference type="GO" id="GO:0045292">
    <property type="term" value="P:mRNA cis splicing, via spliceosome"/>
    <property type="evidence" value="ECO:0007669"/>
    <property type="project" value="TreeGrafter"/>
</dbReference>